<feature type="repeat" description="WD" evidence="3">
    <location>
        <begin position="735"/>
        <end position="765"/>
    </location>
</feature>
<evidence type="ECO:0000313" key="6">
    <source>
        <dbReference type="EMBL" id="KAF8753843.1"/>
    </source>
</evidence>
<dbReference type="EMBL" id="JACYCF010000012">
    <property type="protein sequence ID" value="KAF8753843.1"/>
    <property type="molecule type" value="Genomic_DNA"/>
</dbReference>
<dbReference type="InterPro" id="IPR027417">
    <property type="entry name" value="P-loop_NTPase"/>
</dbReference>
<dbReference type="SMART" id="SM00320">
    <property type="entry name" value="WD40"/>
    <property type="match status" value="4"/>
</dbReference>
<evidence type="ECO:0000256" key="1">
    <source>
        <dbReference type="ARBA" id="ARBA00022574"/>
    </source>
</evidence>
<dbReference type="SUPFAM" id="SSF52540">
    <property type="entry name" value="P-loop containing nucleoside triphosphate hydrolases"/>
    <property type="match status" value="1"/>
</dbReference>
<dbReference type="SUPFAM" id="SSF50998">
    <property type="entry name" value="Quinoprotein alcohol dehydrogenase-like"/>
    <property type="match status" value="1"/>
</dbReference>
<feature type="compositionally biased region" description="Polar residues" evidence="4">
    <location>
        <begin position="31"/>
        <end position="42"/>
    </location>
</feature>
<dbReference type="PANTHER" id="PTHR22847:SF637">
    <property type="entry name" value="WD REPEAT DOMAIN 5B"/>
    <property type="match status" value="1"/>
</dbReference>
<protein>
    <submittedName>
        <fullName evidence="6">WD40 repeat-like protein</fullName>
    </submittedName>
</protein>
<feature type="region of interest" description="Disordered" evidence="4">
    <location>
        <begin position="937"/>
        <end position="967"/>
    </location>
</feature>
<dbReference type="Proteomes" id="UP000614334">
    <property type="component" value="Unassembled WGS sequence"/>
</dbReference>
<name>A0A8H7M3Q2_9AGAM</name>
<dbReference type="Gene3D" id="2.130.10.10">
    <property type="entry name" value="YVTN repeat-like/Quinoprotein amine dehydrogenase"/>
    <property type="match status" value="2"/>
</dbReference>
<dbReference type="Pfam" id="PF00400">
    <property type="entry name" value="WD40"/>
    <property type="match status" value="2"/>
</dbReference>
<dbReference type="InterPro" id="IPR056884">
    <property type="entry name" value="NPHP3-like_N"/>
</dbReference>
<feature type="domain" description="Nephrocystin 3-like N-terminal" evidence="5">
    <location>
        <begin position="246"/>
        <end position="327"/>
    </location>
</feature>
<feature type="compositionally biased region" description="Pro residues" evidence="4">
    <location>
        <begin position="937"/>
        <end position="948"/>
    </location>
</feature>
<evidence type="ECO:0000256" key="4">
    <source>
        <dbReference type="SAM" id="MobiDB-lite"/>
    </source>
</evidence>
<proteinExistence type="predicted"/>
<dbReference type="AlphaFoldDB" id="A0A8H7M3Q2"/>
<dbReference type="InterPro" id="IPR011047">
    <property type="entry name" value="Quinoprotein_ADH-like_sf"/>
</dbReference>
<feature type="region of interest" description="Disordered" evidence="4">
    <location>
        <begin position="1"/>
        <end position="44"/>
    </location>
</feature>
<dbReference type="Pfam" id="PF24883">
    <property type="entry name" value="NPHP3_N"/>
    <property type="match status" value="1"/>
</dbReference>
<feature type="region of interest" description="Disordered" evidence="4">
    <location>
        <begin position="580"/>
        <end position="600"/>
    </location>
</feature>
<feature type="compositionally biased region" description="Low complexity" evidence="4">
    <location>
        <begin position="585"/>
        <end position="598"/>
    </location>
</feature>
<dbReference type="PANTHER" id="PTHR22847">
    <property type="entry name" value="WD40 REPEAT PROTEIN"/>
    <property type="match status" value="1"/>
</dbReference>
<accession>A0A8H7M3Q2</accession>
<dbReference type="Gene3D" id="3.40.50.300">
    <property type="entry name" value="P-loop containing nucleotide triphosphate hydrolases"/>
    <property type="match status" value="1"/>
</dbReference>
<evidence type="ECO:0000313" key="7">
    <source>
        <dbReference type="Proteomes" id="UP000614334"/>
    </source>
</evidence>
<dbReference type="InterPro" id="IPR001680">
    <property type="entry name" value="WD40_rpt"/>
</dbReference>
<feature type="compositionally biased region" description="Basic and acidic residues" evidence="4">
    <location>
        <begin position="653"/>
        <end position="662"/>
    </location>
</feature>
<keyword evidence="2" id="KW-0677">Repeat</keyword>
<evidence type="ECO:0000256" key="2">
    <source>
        <dbReference type="ARBA" id="ARBA00022737"/>
    </source>
</evidence>
<dbReference type="InterPro" id="IPR015943">
    <property type="entry name" value="WD40/YVTN_repeat-like_dom_sf"/>
</dbReference>
<comment type="caution">
    <text evidence="6">The sequence shown here is derived from an EMBL/GenBank/DDBJ whole genome shotgun (WGS) entry which is preliminary data.</text>
</comment>
<dbReference type="GO" id="GO:1990234">
    <property type="term" value="C:transferase complex"/>
    <property type="evidence" value="ECO:0007669"/>
    <property type="project" value="UniProtKB-ARBA"/>
</dbReference>
<gene>
    <name evidence="6" type="ORF">RHS01_06815</name>
</gene>
<organism evidence="6 7">
    <name type="scientific">Rhizoctonia solani</name>
    <dbReference type="NCBI Taxonomy" id="456999"/>
    <lineage>
        <taxon>Eukaryota</taxon>
        <taxon>Fungi</taxon>
        <taxon>Dikarya</taxon>
        <taxon>Basidiomycota</taxon>
        <taxon>Agaricomycotina</taxon>
        <taxon>Agaricomycetes</taxon>
        <taxon>Cantharellales</taxon>
        <taxon>Ceratobasidiaceae</taxon>
        <taxon>Rhizoctonia</taxon>
    </lineage>
</organism>
<evidence type="ECO:0000256" key="3">
    <source>
        <dbReference type="PROSITE-ProRule" id="PRU00221"/>
    </source>
</evidence>
<feature type="region of interest" description="Disordered" evidence="4">
    <location>
        <begin position="640"/>
        <end position="662"/>
    </location>
</feature>
<evidence type="ECO:0000259" key="5">
    <source>
        <dbReference type="Pfam" id="PF24883"/>
    </source>
</evidence>
<sequence length="967" mass="104671">MPRSLWNRSKSAHVDSANDENAPLPTGRPSARTSTPADTSGVKSGAWTGLRLTLKSLRDTPAMFGPLVSAANVLLDCFDTIEAVAGTSKTTSNWRPSLMSSANRFSRHATSRTRLSCRLRDWDRQYDQTRGERDRQQTRAWDWNTGADGERGRAGSDEAYRRIQSLFRQLQVGDTLSLMMVLGAYVWTDEHRDEHLGKHERTSARVEQKARLGELNAEKKATYDSQLSGPTNRRTCTEGTRVKVLDELKAWVIKAAGQSVYWMSGMAGTGKTTIACTFAKWLEAEKLLAASFFCTQTSADCQDVTRIIPTVAYQLARYSIPFRSALMKDDIPDGMVVVIDALDECKDQGGVGKLLDMLFKHAAQLPVRFFVTTSHEAIHLHKIEESLVSADIKLYLEEVLAPISPQASDIEELVRRSGVLFIYAATLFRYILPTSGKADSRKRLRLIMNMAPEMVKGHAQIDDLYKAVLQSALEDNEMEEEEKDDVRAVLHTVLLAQEPIGIQTIATLGAVGDTSRVEYALRSLSSVLYESARRSGTYFCDTSKHSPLMTRAMLRGCQEPERADRIEHLTPARICMPLLGKPPSASAGGRRNAGGTRRVSIDTTAVLDGGAERAGRSIYRSGYGAADECQAVADALPAPDARADGAEGQSDGPQRDSRTGHLEHSFGSIVGGVLRDGSRVAVGCLDGTVSIRNAYDGTLLVGPWKAHTDVVCGTCAPALLLAGPFRGHTNLSFGSFSPDSKRIVSGSGDNTVCIWDTADGTLLVGPLHGHTGSVLRAYSPNGTLIASASEDGTIRLWRSDGTPAVPTSRSHQLYLSVTFTPNGTRLVSGQTTRPFVCGGVGWVGCCHSISGSFRLRQLVAVSADGMLVASGSYDVLCKCGGSAMVGYSPDGTRVISGSYDGRCVWNVREGVMSPASSECSREGKRRMWDVLSGISQPAPPNIQVPHPPSHAASPDSPTLLKPIQMDG</sequence>
<dbReference type="PROSITE" id="PS50082">
    <property type="entry name" value="WD_REPEATS_2"/>
    <property type="match status" value="2"/>
</dbReference>
<keyword evidence="1 3" id="KW-0853">WD repeat</keyword>
<feature type="repeat" description="WD" evidence="3">
    <location>
        <begin position="777"/>
        <end position="797"/>
    </location>
</feature>
<reference evidence="6" key="1">
    <citation type="submission" date="2020-09" db="EMBL/GenBank/DDBJ databases">
        <title>Comparative genome analyses of four rice-infecting Rhizoctonia solani isolates reveal extensive enrichment of homogalacturonan modification genes.</title>
        <authorList>
            <person name="Lee D.-Y."/>
            <person name="Jeon J."/>
            <person name="Kim K.-T."/>
            <person name="Cheong K."/>
            <person name="Song H."/>
            <person name="Choi G."/>
            <person name="Ko J."/>
            <person name="Opiyo S.O."/>
            <person name="Zuo S."/>
            <person name="Madhav S."/>
            <person name="Lee Y.-H."/>
            <person name="Wang G.-L."/>
        </authorList>
    </citation>
    <scope>NUCLEOTIDE SEQUENCE</scope>
    <source>
        <strain evidence="6">AG1-IA B2</strain>
    </source>
</reference>